<gene>
    <name evidence="1" type="ORF">EJ419_01105</name>
</gene>
<dbReference type="RefSeq" id="WP_131283219.1">
    <property type="nucleotide sequence ID" value="NZ_RXLP01000004.1"/>
</dbReference>
<sequence>MKQDLKSVESNAFSQDAQIKSYKVLANTIEHNPMGGIMFTIELNDDSELQVDMILTKDGTDNNLQISLMGLSSKADDLYVHLGVFKDADTK</sequence>
<proteinExistence type="predicted"/>
<organism evidence="1 2">
    <name type="scientific">Alloscardovia theropitheci</name>
    <dbReference type="NCBI Taxonomy" id="2496842"/>
    <lineage>
        <taxon>Bacteria</taxon>
        <taxon>Bacillati</taxon>
        <taxon>Actinomycetota</taxon>
        <taxon>Actinomycetes</taxon>
        <taxon>Bifidobacteriales</taxon>
        <taxon>Bifidobacteriaceae</taxon>
        <taxon>Alloscardovia</taxon>
    </lineage>
</organism>
<evidence type="ECO:0000313" key="2">
    <source>
        <dbReference type="Proteomes" id="UP000291289"/>
    </source>
</evidence>
<comment type="caution">
    <text evidence="1">The sequence shown here is derived from an EMBL/GenBank/DDBJ whole genome shotgun (WGS) entry which is preliminary data.</text>
</comment>
<dbReference type="OrthoDB" id="2235740at2"/>
<dbReference type="EMBL" id="RXLP01000004">
    <property type="protein sequence ID" value="TCD54868.1"/>
    <property type="molecule type" value="Genomic_DNA"/>
</dbReference>
<keyword evidence="2" id="KW-1185">Reference proteome</keyword>
<protein>
    <submittedName>
        <fullName evidence="1">DUF1310 family protein</fullName>
    </submittedName>
</protein>
<dbReference type="InterPro" id="IPR010738">
    <property type="entry name" value="DUF1310"/>
</dbReference>
<evidence type="ECO:0000313" key="1">
    <source>
        <dbReference type="EMBL" id="TCD54868.1"/>
    </source>
</evidence>
<dbReference type="Pfam" id="PF07006">
    <property type="entry name" value="DUF1310"/>
    <property type="match status" value="1"/>
</dbReference>
<name>A0A4R0QTK4_9BIFI</name>
<dbReference type="Proteomes" id="UP000291289">
    <property type="component" value="Unassembled WGS sequence"/>
</dbReference>
<reference evidence="1 2" key="1">
    <citation type="submission" date="2018-12" db="EMBL/GenBank/DDBJ databases">
        <title>Alloscrdovia theropitheci sp. nov: a novel taxon from the feces of the bleeding-herat monkey (Theropithecus geleda).</title>
        <authorList>
            <person name="Modesto M."/>
        </authorList>
    </citation>
    <scope>NUCLEOTIDE SEQUENCE [LARGE SCALE GENOMIC DNA]</scope>
    <source>
        <strain evidence="1 2">GLDI4/2</strain>
    </source>
</reference>
<accession>A0A4R0QTK4</accession>
<dbReference type="AlphaFoldDB" id="A0A4R0QTK4"/>